<dbReference type="GO" id="GO:0071897">
    <property type="term" value="P:DNA biosynthetic process"/>
    <property type="evidence" value="ECO:0007669"/>
    <property type="project" value="UniProtKB-ARBA"/>
</dbReference>
<evidence type="ECO:0000313" key="3">
    <source>
        <dbReference type="Proteomes" id="UP001549921"/>
    </source>
</evidence>
<dbReference type="PANTHER" id="PTHR33332">
    <property type="entry name" value="REVERSE TRANSCRIPTASE DOMAIN-CONTAINING PROTEIN"/>
    <property type="match status" value="1"/>
</dbReference>
<dbReference type="InterPro" id="IPR000477">
    <property type="entry name" value="RT_dom"/>
</dbReference>
<accession>A0ABD0SVJ2</accession>
<sequence length="353" mass="40609">MIDINLLQEKLLGVISNLINTSIKTGIYPTNLKKGIVRPIYKKGAHNCYDNYRPITILPTVNKIVEKYVCRLITSFYESNNVLNEHQYGFRTKKSTSMLLSKFTDEINDHLDSKKHVLIVFIDYSKAFDTLRHCTLLQKLENTGIRGPLLNWCENYMKERSYVVKLGETHSHPISITVGTAQGSVLGPLHYLTYVNDVSNIISECSLYQFADDTCIISADRDVTIAESKLQQDFLSICKWSHDMGLILNAQKTKMMHIHSSHNKPNRYARLVAHSHDCLHTDQTNCTCEPIERVSQQTYLGLVIDDRLNWGSHIESLTNKLRAILARFYAIKTKVSVSRITHIVWYHQLWTHI</sequence>
<dbReference type="SUPFAM" id="SSF56672">
    <property type="entry name" value="DNA/RNA polymerases"/>
    <property type="match status" value="1"/>
</dbReference>
<dbReference type="InterPro" id="IPR043502">
    <property type="entry name" value="DNA/RNA_pol_sf"/>
</dbReference>
<evidence type="ECO:0000259" key="1">
    <source>
        <dbReference type="PROSITE" id="PS50878"/>
    </source>
</evidence>
<dbReference type="CDD" id="cd01650">
    <property type="entry name" value="RT_nLTR_like"/>
    <property type="match status" value="1"/>
</dbReference>
<dbReference type="Proteomes" id="UP001549921">
    <property type="component" value="Unassembled WGS sequence"/>
</dbReference>
<dbReference type="EMBL" id="JBEDNZ010000015">
    <property type="protein sequence ID" value="KAL0828932.1"/>
    <property type="molecule type" value="Genomic_DNA"/>
</dbReference>
<dbReference type="PROSITE" id="PS50878">
    <property type="entry name" value="RT_POL"/>
    <property type="match status" value="1"/>
</dbReference>
<gene>
    <name evidence="2" type="ORF">ABMA28_003831</name>
</gene>
<organism evidence="2 3">
    <name type="scientific">Loxostege sticticalis</name>
    <name type="common">Beet webworm moth</name>
    <dbReference type="NCBI Taxonomy" id="481309"/>
    <lineage>
        <taxon>Eukaryota</taxon>
        <taxon>Metazoa</taxon>
        <taxon>Ecdysozoa</taxon>
        <taxon>Arthropoda</taxon>
        <taxon>Hexapoda</taxon>
        <taxon>Insecta</taxon>
        <taxon>Pterygota</taxon>
        <taxon>Neoptera</taxon>
        <taxon>Endopterygota</taxon>
        <taxon>Lepidoptera</taxon>
        <taxon>Glossata</taxon>
        <taxon>Ditrysia</taxon>
        <taxon>Pyraloidea</taxon>
        <taxon>Crambidae</taxon>
        <taxon>Pyraustinae</taxon>
        <taxon>Loxostege</taxon>
    </lineage>
</organism>
<evidence type="ECO:0000313" key="2">
    <source>
        <dbReference type="EMBL" id="KAL0828932.1"/>
    </source>
</evidence>
<reference evidence="2 3" key="1">
    <citation type="submission" date="2024-06" db="EMBL/GenBank/DDBJ databases">
        <title>A chromosome-level genome assembly of beet webworm, Loxostege sticticalis.</title>
        <authorList>
            <person name="Zhang Y."/>
        </authorList>
    </citation>
    <scope>NUCLEOTIDE SEQUENCE [LARGE SCALE GENOMIC DNA]</scope>
    <source>
        <strain evidence="2">AQ028</strain>
        <tissue evidence="2">Male pupae</tissue>
    </source>
</reference>
<comment type="caution">
    <text evidence="2">The sequence shown here is derived from an EMBL/GenBank/DDBJ whole genome shotgun (WGS) entry which is preliminary data.</text>
</comment>
<feature type="domain" description="Reverse transcriptase" evidence="1">
    <location>
        <begin position="21"/>
        <end position="304"/>
    </location>
</feature>
<proteinExistence type="predicted"/>
<dbReference type="Pfam" id="PF00078">
    <property type="entry name" value="RVT_1"/>
    <property type="match status" value="1"/>
</dbReference>
<dbReference type="AlphaFoldDB" id="A0ABD0SVJ2"/>
<name>A0ABD0SVJ2_LOXSC</name>
<protein>
    <recommendedName>
        <fullName evidence="1">Reverse transcriptase domain-containing protein</fullName>
    </recommendedName>
</protein>